<dbReference type="EMBL" id="PGGS01000009">
    <property type="protein sequence ID" value="PNH12433.1"/>
    <property type="molecule type" value="Genomic_DNA"/>
</dbReference>
<evidence type="ECO:0000313" key="2">
    <source>
        <dbReference type="EMBL" id="PNH12433.1"/>
    </source>
</evidence>
<dbReference type="AlphaFoldDB" id="A0A2J8AIU5"/>
<dbReference type="PANTHER" id="PTHR47466">
    <property type="match status" value="1"/>
</dbReference>
<protein>
    <submittedName>
        <fullName evidence="2">Uncharacterized protein</fullName>
    </submittedName>
</protein>
<dbReference type="OrthoDB" id="10616195at2759"/>
<gene>
    <name evidence="2" type="ORF">TSOC_000692</name>
</gene>
<organism evidence="2 3">
    <name type="scientific">Tetrabaena socialis</name>
    <dbReference type="NCBI Taxonomy" id="47790"/>
    <lineage>
        <taxon>Eukaryota</taxon>
        <taxon>Viridiplantae</taxon>
        <taxon>Chlorophyta</taxon>
        <taxon>core chlorophytes</taxon>
        <taxon>Chlorophyceae</taxon>
        <taxon>CS clade</taxon>
        <taxon>Chlamydomonadales</taxon>
        <taxon>Tetrabaenaceae</taxon>
        <taxon>Tetrabaena</taxon>
    </lineage>
</organism>
<accession>A0A2J8AIU5</accession>
<reference evidence="2 3" key="1">
    <citation type="journal article" date="2017" name="Mol. Biol. Evol.">
        <title>The 4-celled Tetrabaena socialis nuclear genome reveals the essential components for genetic control of cell number at the origin of multicellularity in the volvocine lineage.</title>
        <authorList>
            <person name="Featherston J."/>
            <person name="Arakaki Y."/>
            <person name="Hanschen E.R."/>
            <person name="Ferris P.J."/>
            <person name="Michod R.E."/>
            <person name="Olson B.J.S.C."/>
            <person name="Nozaki H."/>
            <person name="Durand P.M."/>
        </authorList>
    </citation>
    <scope>NUCLEOTIDE SEQUENCE [LARGE SCALE GENOMIC DNA]</scope>
    <source>
        <strain evidence="2 3">NIES-571</strain>
    </source>
</reference>
<dbReference type="PANTHER" id="PTHR47466:SF1">
    <property type="entry name" value="METALLOPROTEASE MEP1 (AFU_ORTHOLOGUE AFUA_1G07730)-RELATED"/>
    <property type="match status" value="1"/>
</dbReference>
<evidence type="ECO:0000256" key="1">
    <source>
        <dbReference type="ARBA" id="ARBA00008721"/>
    </source>
</evidence>
<proteinExistence type="inferred from homology"/>
<name>A0A2J8AIU5_9CHLO</name>
<dbReference type="Proteomes" id="UP000236333">
    <property type="component" value="Unassembled WGS sequence"/>
</dbReference>
<keyword evidence="3" id="KW-1185">Reference proteome</keyword>
<sequence>MGPPKGLPDYQAKLLTLTRNFANVTKLVKGQLDQVLNSSATFTGRHLLQEDFQSRIRIAVEAVLASPAAAPFVAVLRGLYDPAALPDLVASLYTVLQRLMAEHAVLRELMQRLDTHLDLLPSYPIFNPRTGLNLTVLADLVPFNKRTWTALASAARRRLQQADPLAAALSLAKLPPGFTAAPGSPANKVLVPLVFHVMTYRQGGGYGPPGWDRSADYVARMVRIANTMAFRSNFQFFINEVRFDPTV</sequence>
<comment type="caution">
    <text evidence="2">The sequence shown here is derived from an EMBL/GenBank/DDBJ whole genome shotgun (WGS) entry which is preliminary data.</text>
</comment>
<comment type="similarity">
    <text evidence="1">Belongs to the peptidase M43B family.</text>
</comment>
<evidence type="ECO:0000313" key="3">
    <source>
        <dbReference type="Proteomes" id="UP000236333"/>
    </source>
</evidence>